<evidence type="ECO:0000313" key="2">
    <source>
        <dbReference type="EMBL" id="CAK0782896.1"/>
    </source>
</evidence>
<feature type="region of interest" description="Disordered" evidence="1">
    <location>
        <begin position="27"/>
        <end position="54"/>
    </location>
</feature>
<feature type="compositionally biased region" description="Polar residues" evidence="1">
    <location>
        <begin position="146"/>
        <end position="163"/>
    </location>
</feature>
<comment type="caution">
    <text evidence="2">The sequence shown here is derived from an EMBL/GenBank/DDBJ whole genome shotgun (WGS) entry which is preliminary data.</text>
</comment>
<dbReference type="Proteomes" id="UP001314263">
    <property type="component" value="Unassembled WGS sequence"/>
</dbReference>
<reference evidence="2 3" key="1">
    <citation type="submission" date="2023-10" db="EMBL/GenBank/DDBJ databases">
        <authorList>
            <person name="Maclean D."/>
            <person name="Macfadyen A."/>
        </authorList>
    </citation>
    <scope>NUCLEOTIDE SEQUENCE [LARGE SCALE GENOMIC DNA]</scope>
</reference>
<gene>
    <name evidence="2" type="ORF">CVIRNUC_006091</name>
</gene>
<organism evidence="2 3">
    <name type="scientific">Coccomyxa viridis</name>
    <dbReference type="NCBI Taxonomy" id="1274662"/>
    <lineage>
        <taxon>Eukaryota</taxon>
        <taxon>Viridiplantae</taxon>
        <taxon>Chlorophyta</taxon>
        <taxon>core chlorophytes</taxon>
        <taxon>Trebouxiophyceae</taxon>
        <taxon>Trebouxiophyceae incertae sedis</taxon>
        <taxon>Coccomyxaceae</taxon>
        <taxon>Coccomyxa</taxon>
    </lineage>
</organism>
<protein>
    <submittedName>
        <fullName evidence="2">Uncharacterized protein</fullName>
    </submittedName>
</protein>
<feature type="compositionally biased region" description="Polar residues" evidence="1">
    <location>
        <begin position="122"/>
        <end position="139"/>
    </location>
</feature>
<name>A0AAV1I6B1_9CHLO</name>
<evidence type="ECO:0000313" key="3">
    <source>
        <dbReference type="Proteomes" id="UP001314263"/>
    </source>
</evidence>
<proteinExistence type="predicted"/>
<accession>A0AAV1I6B1</accession>
<sequence>MQNRLSILHQWAPAPFSLPNARALESRAPPKWCKRPKLAKPAASPPDRHSGTQTTCALHDVGGLRTQRLPSEADDEKYGLLVSSDAAVQAGMLGAVFASQRLRMFSAAIVQHCMGQEFLQRATSPSQAHNELQEPQTHAKTAVDEATSQATAASPTLQHAQMRTSTSATAAAESLPASSSQLNDVLARQPGSETCSASPPACSAAAALTAEGRQQAQHSVSMLKETVDRLGSTLQNAQAALQHFQALLDGEPQLAGQIGNEQIKTRAASQVLWAKRRELSGLIKELDSRLHGSNASSASVPDADTRGLSELTSAAEACAAETEAFLHVAEFTIKEARGRVLYRQPWPQSRPGGA</sequence>
<feature type="region of interest" description="Disordered" evidence="1">
    <location>
        <begin position="122"/>
        <end position="180"/>
    </location>
</feature>
<dbReference type="EMBL" id="CAUYUE010000007">
    <property type="protein sequence ID" value="CAK0782896.1"/>
    <property type="molecule type" value="Genomic_DNA"/>
</dbReference>
<evidence type="ECO:0000256" key="1">
    <source>
        <dbReference type="SAM" id="MobiDB-lite"/>
    </source>
</evidence>
<feature type="compositionally biased region" description="Low complexity" evidence="1">
    <location>
        <begin position="164"/>
        <end position="180"/>
    </location>
</feature>
<dbReference type="AlphaFoldDB" id="A0AAV1I6B1"/>
<keyword evidence="3" id="KW-1185">Reference proteome</keyword>